<organism evidence="1 2">
    <name type="scientific">Agrobacterium vitis</name>
    <name type="common">Rhizobium vitis</name>
    <dbReference type="NCBI Taxonomy" id="373"/>
    <lineage>
        <taxon>Bacteria</taxon>
        <taxon>Pseudomonadati</taxon>
        <taxon>Pseudomonadota</taxon>
        <taxon>Alphaproteobacteria</taxon>
        <taxon>Hyphomicrobiales</taxon>
        <taxon>Rhizobiaceae</taxon>
        <taxon>Rhizobium/Agrobacterium group</taxon>
        <taxon>Agrobacterium</taxon>
    </lineage>
</organism>
<dbReference type="RefSeq" id="WP_156613403.1">
    <property type="nucleotide sequence ID" value="NZ_WPHR01000002.1"/>
</dbReference>
<protein>
    <submittedName>
        <fullName evidence="1">Uncharacterized protein</fullName>
    </submittedName>
</protein>
<dbReference type="Proteomes" id="UP000477951">
    <property type="component" value="Unassembled WGS sequence"/>
</dbReference>
<sequence length="208" mass="23078">MRQRLGIFSSGIRRVIFNDTSYKPASGQSRENEYASNRAILAAERTGLSHAKDRLLGREASDYHGGIVKRGHCAGGLFEYFENRHPILIVIAARDRQKATFLAAQSMKYRGFFTNFDQAIVKVARPFLDKAVGQGPADDPAVIGNLFGVCRLHKSCNFKQDIPHQTYCSTGTIQISIRPEFGSSRILALPSQIDDDCFCLDFFSGAIP</sequence>
<comment type="caution">
    <text evidence="1">The sequence shown here is derived from an EMBL/GenBank/DDBJ whole genome shotgun (WGS) entry which is preliminary data.</text>
</comment>
<evidence type="ECO:0000313" key="1">
    <source>
        <dbReference type="EMBL" id="MUZ71584.1"/>
    </source>
</evidence>
<reference evidence="1 2" key="1">
    <citation type="submission" date="2019-12" db="EMBL/GenBank/DDBJ databases">
        <title>Whole-genome sequencing of Allorhizobium vitis.</title>
        <authorList>
            <person name="Gan H.M."/>
            <person name="Szegedi E."/>
            <person name="Burr T."/>
            <person name="Savka M.A."/>
        </authorList>
    </citation>
    <scope>NUCLEOTIDE SEQUENCE [LARGE SCALE GENOMIC DNA]</scope>
    <source>
        <strain evidence="1 2">CG516</strain>
    </source>
</reference>
<accession>A0A6L6V774</accession>
<dbReference type="AlphaFoldDB" id="A0A6L6V774"/>
<evidence type="ECO:0000313" key="2">
    <source>
        <dbReference type="Proteomes" id="UP000477951"/>
    </source>
</evidence>
<name>A0A6L6V774_AGRVI</name>
<dbReference type="EMBL" id="WPHR01000002">
    <property type="protein sequence ID" value="MUZ71584.1"/>
    <property type="molecule type" value="Genomic_DNA"/>
</dbReference>
<proteinExistence type="predicted"/>
<gene>
    <name evidence="1" type="ORF">GOZ90_02730</name>
</gene>